<name>A0AAW1QAX1_9CHLO</name>
<keyword evidence="1" id="KW-0175">Coiled coil</keyword>
<dbReference type="Proteomes" id="UP001489004">
    <property type="component" value="Unassembled WGS sequence"/>
</dbReference>
<feature type="compositionally biased region" description="Polar residues" evidence="2">
    <location>
        <begin position="104"/>
        <end position="125"/>
    </location>
</feature>
<dbReference type="AlphaFoldDB" id="A0AAW1QAX1"/>
<feature type="region of interest" description="Disordered" evidence="2">
    <location>
        <begin position="413"/>
        <end position="489"/>
    </location>
</feature>
<feature type="coiled-coil region" evidence="1">
    <location>
        <begin position="243"/>
        <end position="379"/>
    </location>
</feature>
<evidence type="ECO:0000256" key="2">
    <source>
        <dbReference type="SAM" id="MobiDB-lite"/>
    </source>
</evidence>
<organism evidence="3 4">
    <name type="scientific">[Myrmecia] bisecta</name>
    <dbReference type="NCBI Taxonomy" id="41462"/>
    <lineage>
        <taxon>Eukaryota</taxon>
        <taxon>Viridiplantae</taxon>
        <taxon>Chlorophyta</taxon>
        <taxon>core chlorophytes</taxon>
        <taxon>Trebouxiophyceae</taxon>
        <taxon>Trebouxiales</taxon>
        <taxon>Trebouxiaceae</taxon>
        <taxon>Myrmecia</taxon>
    </lineage>
</organism>
<comment type="caution">
    <text evidence="3">The sequence shown here is derived from an EMBL/GenBank/DDBJ whole genome shotgun (WGS) entry which is preliminary data.</text>
</comment>
<dbReference type="PANTHER" id="PTHR40515">
    <property type="entry name" value="CILIA- AND FLAGELLA-ASSOCIATED PROTEIN 157"/>
    <property type="match status" value="1"/>
</dbReference>
<proteinExistence type="predicted"/>
<feature type="compositionally biased region" description="Polar residues" evidence="2">
    <location>
        <begin position="45"/>
        <end position="63"/>
    </location>
</feature>
<evidence type="ECO:0000256" key="1">
    <source>
        <dbReference type="SAM" id="Coils"/>
    </source>
</evidence>
<evidence type="ECO:0000313" key="3">
    <source>
        <dbReference type="EMBL" id="KAK9818353.1"/>
    </source>
</evidence>
<feature type="compositionally biased region" description="Low complexity" evidence="2">
    <location>
        <begin position="70"/>
        <end position="84"/>
    </location>
</feature>
<feature type="compositionally biased region" description="Low complexity" evidence="2">
    <location>
        <begin position="418"/>
        <end position="440"/>
    </location>
</feature>
<gene>
    <name evidence="3" type="ORF">WJX72_011139</name>
</gene>
<reference evidence="3 4" key="1">
    <citation type="journal article" date="2024" name="Nat. Commun.">
        <title>Phylogenomics reveals the evolutionary origins of lichenization in chlorophyte algae.</title>
        <authorList>
            <person name="Puginier C."/>
            <person name="Libourel C."/>
            <person name="Otte J."/>
            <person name="Skaloud P."/>
            <person name="Haon M."/>
            <person name="Grisel S."/>
            <person name="Petersen M."/>
            <person name="Berrin J.G."/>
            <person name="Delaux P.M."/>
            <person name="Dal Grande F."/>
            <person name="Keller J."/>
        </authorList>
    </citation>
    <scope>NUCLEOTIDE SEQUENCE [LARGE SCALE GENOMIC DNA]</scope>
    <source>
        <strain evidence="3 4">SAG 2043</strain>
    </source>
</reference>
<feature type="region of interest" description="Disordered" evidence="2">
    <location>
        <begin position="45"/>
        <end position="129"/>
    </location>
</feature>
<protein>
    <submittedName>
        <fullName evidence="3">Uncharacterized protein</fullName>
    </submittedName>
</protein>
<dbReference type="PANTHER" id="PTHR40515:SF1">
    <property type="entry name" value="CILIA- AND FLAGELLA-ASSOCIATED PROTEIN 157"/>
    <property type="match status" value="1"/>
</dbReference>
<dbReference type="EMBL" id="JALJOR010000004">
    <property type="protein sequence ID" value="KAK9818353.1"/>
    <property type="molecule type" value="Genomic_DNA"/>
</dbReference>
<evidence type="ECO:0000313" key="4">
    <source>
        <dbReference type="Proteomes" id="UP001489004"/>
    </source>
</evidence>
<feature type="compositionally biased region" description="Polar residues" evidence="2">
    <location>
        <begin position="85"/>
        <end position="96"/>
    </location>
</feature>
<sequence length="597" mass="66476">MDSSVVQRMLAKAAELEEEAHLLEGQPAFSPSKTLNTSALASLGKTMTRTSSISPSGRPQSAGSPHRPTGSLLHSLSGQQSASAMANTARSSSSRDGTLRRQDSGQSIGSQFRRTSVSSQASMRQTRNRNQDLIEDQLREEIEELQGQVEHWKNKYGAVLEENERRQDSYIRRERKLETAVAELQQKLEDALGAKQKQQEEGPGTFGKKSATIKQLHSQILQGIDVLAENRQGAKNAVDAATLKQMRSRLNELEAQVLADRTTQKTDLAHWEEKTSSLHKELETCQAAAAKLQDRNASAEEAVRKLHEECKSASEERDLLTRQSVMLKRENQRIRDELDATRMELQEWYSATDKHEQAIRALKREVEMERRRARAARAALTTHLAQRTALQQLLKQALAETCQQRLLLQSHSPNKVTARPASARMASLSPAPALAGAGRPTSAAPHRTHLRRPATAQPRARHQPPTASGAGGGNRANGTSQSQDVETDVPPAHVVQQHAALADLRIQDLSAAERQQWVEQLLAREDLIRLLYLHAFPNNPNLRQSGVLESFREQILQRNPWRTDNARPLRLKSPQPWRLDVNTMESAFLSGSPQPVL</sequence>
<accession>A0AAW1QAX1</accession>
<keyword evidence="4" id="KW-1185">Reference proteome</keyword>